<comment type="similarity">
    <text evidence="8 9">Belongs to the TonB-dependent receptor family.</text>
</comment>
<dbReference type="InterPro" id="IPR037066">
    <property type="entry name" value="Plug_dom_sf"/>
</dbReference>
<evidence type="ECO:0000256" key="6">
    <source>
        <dbReference type="ARBA" id="ARBA00023136"/>
    </source>
</evidence>
<dbReference type="PANTHER" id="PTHR47234">
    <property type="match status" value="1"/>
</dbReference>
<organism evidence="13 14">
    <name type="scientific">Sphingomonas plantiphila</name>
    <dbReference type="NCBI Taxonomy" id="3163295"/>
    <lineage>
        <taxon>Bacteria</taxon>
        <taxon>Pseudomonadati</taxon>
        <taxon>Pseudomonadota</taxon>
        <taxon>Alphaproteobacteria</taxon>
        <taxon>Sphingomonadales</taxon>
        <taxon>Sphingomonadaceae</taxon>
        <taxon>Sphingomonas</taxon>
    </lineage>
</organism>
<feature type="domain" description="TonB-dependent receptor-like beta-barrel" evidence="11">
    <location>
        <begin position="360"/>
        <end position="901"/>
    </location>
</feature>
<dbReference type="InterPro" id="IPR036942">
    <property type="entry name" value="Beta-barrel_TonB_sf"/>
</dbReference>
<keyword evidence="4 8" id="KW-0812">Transmembrane</keyword>
<dbReference type="SUPFAM" id="SSF56935">
    <property type="entry name" value="Porins"/>
    <property type="match status" value="1"/>
</dbReference>
<keyword evidence="14" id="KW-1185">Reference proteome</keyword>
<protein>
    <submittedName>
        <fullName evidence="13">TonB-dependent receptor</fullName>
    </submittedName>
</protein>
<keyword evidence="5 9" id="KW-0798">TonB box</keyword>
<keyword evidence="3 8" id="KW-1134">Transmembrane beta strand</keyword>
<keyword evidence="13" id="KW-0675">Receptor</keyword>
<keyword evidence="10" id="KW-0732">Signal</keyword>
<dbReference type="PROSITE" id="PS52016">
    <property type="entry name" value="TONB_DEPENDENT_REC_3"/>
    <property type="match status" value="1"/>
</dbReference>
<evidence type="ECO:0000256" key="8">
    <source>
        <dbReference type="PROSITE-ProRule" id="PRU01360"/>
    </source>
</evidence>
<gene>
    <name evidence="13" type="ORF">ABS767_01545</name>
</gene>
<evidence type="ECO:0000259" key="11">
    <source>
        <dbReference type="Pfam" id="PF00593"/>
    </source>
</evidence>
<proteinExistence type="inferred from homology"/>
<name>A0ABW8YHH6_9SPHN</name>
<sequence>MTKARRNSTRHAISGLTSTASLAVALAFAAPAVAQDAAMPEAADATEAPGEITITGTRISGFTAPTPVTTVSELELQDKGVRNLADLISDIPALKANQNTGTSSQPIGASNLDLRGLGPNRTLLLVDGRRFAATDPSGGIDINVIPVGLIRRIDIVTGGASAAYGSDAVSGVVNIVLDNRFEGFKGDVQYGVSTYGDVETPGASLTAGRAFADGRLHVVASADYFRNSGQLAQDSRPWARGDYAVLTNPAYPGTPGAPRQLILPNARFSQMTFGGVTARNSHPSLRGIQFGPGGTVLPFNYGTTVGNVYMSGGDGASLAATSNILPVLERISGYGRITFDVSDAISIYADALVSRADIFSDGTTATDNGNLVIRRDNAFLPSTIRDILIANNLTQFSIGRVAGEDGAFTNSVDNTVQRYGFGVDGKIGANWKWNAFVQLSRNDYYREDGNNRDEDRFFLGIDSVINPATGQPICRALLNNPNPTAAQDPYGNIRECIPVNPFGAGSISQAALDYYKGTAVLMARQRQDVYAVSLEGSVFDTWAGTVSLAVGAEYRSETVRADVDEVSVRRRWKTVNPQPLSGELDVKEAFAEAVVPLLRDSAIGRHLDINGAVRVTDYSTSGSVTTWKVGANYTPFDDLRLRATYSRDIRAANINELFSGQSQFFNNITNPDTNLVRNTLQLTGGNPDLSPERAKAFTAGAVYQPSWAPGLRLAVDYYSIDIDNAIASLTGQQIVDGCLIRNQTDLCAAITFNGNVIEAVEATLINAAGARSSGVDVEASYTMPLGAGRLETRALVNYVAELSTTVNGVTVDYAGQTGSTGTIGPAGGIPEWRGILSTTYRDDRASVGVALRYVGGGILNVSFVEGVDIDDNDVPARAYVDLNASYRITPGVQLFGSIDNLLNQKPPLTPNAITAPSYASSVFYDRVGRFMTVGARFSF</sequence>
<dbReference type="EMBL" id="JBELQC010000001">
    <property type="protein sequence ID" value="MFL9839634.1"/>
    <property type="molecule type" value="Genomic_DNA"/>
</dbReference>
<comment type="caution">
    <text evidence="13">The sequence shown here is derived from an EMBL/GenBank/DDBJ whole genome shotgun (WGS) entry which is preliminary data.</text>
</comment>
<accession>A0ABW8YHH6</accession>
<comment type="subcellular location">
    <subcellularLocation>
        <location evidence="1 8">Cell outer membrane</location>
        <topology evidence="1 8">Multi-pass membrane protein</topology>
    </subcellularLocation>
</comment>
<dbReference type="InterPro" id="IPR039426">
    <property type="entry name" value="TonB-dep_rcpt-like"/>
</dbReference>
<feature type="signal peptide" evidence="10">
    <location>
        <begin position="1"/>
        <end position="34"/>
    </location>
</feature>
<dbReference type="InterPro" id="IPR000531">
    <property type="entry name" value="Beta-barrel_TonB"/>
</dbReference>
<evidence type="ECO:0000313" key="14">
    <source>
        <dbReference type="Proteomes" id="UP001629244"/>
    </source>
</evidence>
<dbReference type="Proteomes" id="UP001629244">
    <property type="component" value="Unassembled WGS sequence"/>
</dbReference>
<feature type="domain" description="TonB-dependent receptor plug" evidence="12">
    <location>
        <begin position="64"/>
        <end position="172"/>
    </location>
</feature>
<dbReference type="CDD" id="cd01347">
    <property type="entry name" value="ligand_gated_channel"/>
    <property type="match status" value="1"/>
</dbReference>
<evidence type="ECO:0000256" key="2">
    <source>
        <dbReference type="ARBA" id="ARBA00022448"/>
    </source>
</evidence>
<evidence type="ECO:0000256" key="5">
    <source>
        <dbReference type="ARBA" id="ARBA00023077"/>
    </source>
</evidence>
<reference evidence="13 14" key="1">
    <citation type="submission" date="2024-06" db="EMBL/GenBank/DDBJ databases">
        <authorList>
            <person name="Kaempfer P."/>
            <person name="Viver T."/>
        </authorList>
    </citation>
    <scope>NUCLEOTIDE SEQUENCE [LARGE SCALE GENOMIC DNA]</scope>
    <source>
        <strain evidence="13 14">ST-64</strain>
    </source>
</reference>
<dbReference type="Gene3D" id="2.40.170.20">
    <property type="entry name" value="TonB-dependent receptor, beta-barrel domain"/>
    <property type="match status" value="1"/>
</dbReference>
<keyword evidence="2 8" id="KW-0813">Transport</keyword>
<evidence type="ECO:0000256" key="10">
    <source>
        <dbReference type="SAM" id="SignalP"/>
    </source>
</evidence>
<feature type="chain" id="PRO_5046677785" evidence="10">
    <location>
        <begin position="35"/>
        <end position="939"/>
    </location>
</feature>
<dbReference type="InterPro" id="IPR012910">
    <property type="entry name" value="Plug_dom"/>
</dbReference>
<evidence type="ECO:0000256" key="3">
    <source>
        <dbReference type="ARBA" id="ARBA00022452"/>
    </source>
</evidence>
<dbReference type="Pfam" id="PF07715">
    <property type="entry name" value="Plug"/>
    <property type="match status" value="1"/>
</dbReference>
<keyword evidence="7 8" id="KW-0998">Cell outer membrane</keyword>
<evidence type="ECO:0000256" key="9">
    <source>
        <dbReference type="RuleBase" id="RU003357"/>
    </source>
</evidence>
<evidence type="ECO:0000256" key="1">
    <source>
        <dbReference type="ARBA" id="ARBA00004571"/>
    </source>
</evidence>
<evidence type="ECO:0000313" key="13">
    <source>
        <dbReference type="EMBL" id="MFL9839634.1"/>
    </source>
</evidence>
<evidence type="ECO:0000256" key="7">
    <source>
        <dbReference type="ARBA" id="ARBA00023237"/>
    </source>
</evidence>
<dbReference type="PANTHER" id="PTHR47234:SF2">
    <property type="entry name" value="TONB-DEPENDENT RECEPTOR"/>
    <property type="match status" value="1"/>
</dbReference>
<dbReference type="RefSeq" id="WP_408076601.1">
    <property type="nucleotide sequence ID" value="NZ_JBELQC010000001.1"/>
</dbReference>
<dbReference type="Gene3D" id="2.170.130.10">
    <property type="entry name" value="TonB-dependent receptor, plug domain"/>
    <property type="match status" value="1"/>
</dbReference>
<dbReference type="Pfam" id="PF00593">
    <property type="entry name" value="TonB_dep_Rec_b-barrel"/>
    <property type="match status" value="1"/>
</dbReference>
<evidence type="ECO:0000256" key="4">
    <source>
        <dbReference type="ARBA" id="ARBA00022692"/>
    </source>
</evidence>
<keyword evidence="6 8" id="KW-0472">Membrane</keyword>
<evidence type="ECO:0000259" key="12">
    <source>
        <dbReference type="Pfam" id="PF07715"/>
    </source>
</evidence>